<sequence>IQVCMLKTLKKTKLLTKKMMKRWMMRKENTMKSMTNLLLKMKKQKIQIRMKMKNQKLNIVKRITLRITWNQQIVW</sequence>
<dbReference type="EMBL" id="JAHRHJ020000011">
    <property type="protein sequence ID" value="KAH9294648.1"/>
    <property type="molecule type" value="Genomic_DNA"/>
</dbReference>
<evidence type="ECO:0000313" key="2">
    <source>
        <dbReference type="Proteomes" id="UP000824469"/>
    </source>
</evidence>
<protein>
    <submittedName>
        <fullName evidence="1">Uncharacterized protein</fullName>
    </submittedName>
</protein>
<organism evidence="1 2">
    <name type="scientific">Taxus chinensis</name>
    <name type="common">Chinese yew</name>
    <name type="synonym">Taxus wallichiana var. chinensis</name>
    <dbReference type="NCBI Taxonomy" id="29808"/>
    <lineage>
        <taxon>Eukaryota</taxon>
        <taxon>Viridiplantae</taxon>
        <taxon>Streptophyta</taxon>
        <taxon>Embryophyta</taxon>
        <taxon>Tracheophyta</taxon>
        <taxon>Spermatophyta</taxon>
        <taxon>Pinopsida</taxon>
        <taxon>Pinidae</taxon>
        <taxon>Conifers II</taxon>
        <taxon>Cupressales</taxon>
        <taxon>Taxaceae</taxon>
        <taxon>Taxus</taxon>
    </lineage>
</organism>
<reference evidence="1 2" key="1">
    <citation type="journal article" date="2021" name="Nat. Plants">
        <title>The Taxus genome provides insights into paclitaxel biosynthesis.</title>
        <authorList>
            <person name="Xiong X."/>
            <person name="Gou J."/>
            <person name="Liao Q."/>
            <person name="Li Y."/>
            <person name="Zhou Q."/>
            <person name="Bi G."/>
            <person name="Li C."/>
            <person name="Du R."/>
            <person name="Wang X."/>
            <person name="Sun T."/>
            <person name="Guo L."/>
            <person name="Liang H."/>
            <person name="Lu P."/>
            <person name="Wu Y."/>
            <person name="Zhang Z."/>
            <person name="Ro D.K."/>
            <person name="Shang Y."/>
            <person name="Huang S."/>
            <person name="Yan J."/>
        </authorList>
    </citation>
    <scope>NUCLEOTIDE SEQUENCE [LARGE SCALE GENOMIC DNA]</scope>
    <source>
        <strain evidence="1">Ta-2019</strain>
    </source>
</reference>
<dbReference type="Proteomes" id="UP000824469">
    <property type="component" value="Unassembled WGS sequence"/>
</dbReference>
<dbReference type="AlphaFoldDB" id="A0AA38CE22"/>
<proteinExistence type="predicted"/>
<feature type="non-terminal residue" evidence="1">
    <location>
        <position position="1"/>
    </location>
</feature>
<keyword evidence="2" id="KW-1185">Reference proteome</keyword>
<name>A0AA38CE22_TAXCH</name>
<comment type="caution">
    <text evidence="1">The sequence shown here is derived from an EMBL/GenBank/DDBJ whole genome shotgun (WGS) entry which is preliminary data.</text>
</comment>
<gene>
    <name evidence="1" type="ORF">KI387_038236</name>
</gene>
<evidence type="ECO:0000313" key="1">
    <source>
        <dbReference type="EMBL" id="KAH9294648.1"/>
    </source>
</evidence>
<feature type="non-terminal residue" evidence="1">
    <location>
        <position position="75"/>
    </location>
</feature>
<accession>A0AA38CE22</accession>